<evidence type="ECO:0000313" key="5">
    <source>
        <dbReference type="EMBL" id="VFQ43169.1"/>
    </source>
</evidence>
<name>A0A4U8YJF0_9BACT</name>
<reference evidence="5 6" key="1">
    <citation type="submission" date="2019-03" db="EMBL/GenBank/DDBJ databases">
        <authorList>
            <person name="Nijsse B."/>
        </authorList>
    </citation>
    <scope>NUCLEOTIDE SEQUENCE [LARGE SCALE GENOMIC DNA]</scope>
    <source>
        <strain evidence="5">Desulfoluna butyratoxydans MSL71</strain>
    </source>
</reference>
<dbReference type="Proteomes" id="UP000507962">
    <property type="component" value="Unassembled WGS sequence"/>
</dbReference>
<evidence type="ECO:0000256" key="1">
    <source>
        <dbReference type="ARBA" id="ARBA00005772"/>
    </source>
</evidence>
<keyword evidence="6" id="KW-1185">Reference proteome</keyword>
<dbReference type="EMBL" id="CAADHO010000001">
    <property type="protein sequence ID" value="VFQ43169.1"/>
    <property type="molecule type" value="Genomic_DNA"/>
</dbReference>
<evidence type="ECO:0000256" key="3">
    <source>
        <dbReference type="ARBA" id="ARBA00022884"/>
    </source>
</evidence>
<gene>
    <name evidence="5" type="ORF">MSL71_7970</name>
</gene>
<dbReference type="AlphaFoldDB" id="A0A4U8YJF0"/>
<proteinExistence type="inferred from homology"/>
<accession>A0A4U8YJF0</accession>
<sequence length="325" mass="35567">MEELLCIVKPTSPFGTPLKGDTLFGQLCWEFAMDPSLIQGSLDSWIARYEEAPFLVVSSAFFPAPDGDWILPVPSYPCFSQAQQRKQRVAEEKAVKKKTWFKANPHRSMNLSGISRLTDKEAAEALGNEVGLLFSSVRQSHNSINRLTGTTGKEMFAPYETKSRLYQENVRLALRLSIDTDAVSPSSVSEALRRIGMTGFGRDAGVGFGQYEMLDMVPWTCPSWDGADALYLLGPAVPEKEGWETMGATPFVRYGKHGNGLATSGNPFKAPVLMAAEGSLLKPMDEKHPEASWVGSAVTGVSSVLKETVVQGYAHWLPVSTKEVP</sequence>
<dbReference type="NCBIfam" id="TIGR01903">
    <property type="entry name" value="cas5_csm4"/>
    <property type="match status" value="1"/>
</dbReference>
<dbReference type="GO" id="GO:0003723">
    <property type="term" value="F:RNA binding"/>
    <property type="evidence" value="ECO:0007669"/>
    <property type="project" value="UniProtKB-KW"/>
</dbReference>
<organism evidence="5 6">
    <name type="scientific">Desulfoluna butyratoxydans</name>
    <dbReference type="NCBI Taxonomy" id="231438"/>
    <lineage>
        <taxon>Bacteria</taxon>
        <taxon>Pseudomonadati</taxon>
        <taxon>Thermodesulfobacteriota</taxon>
        <taxon>Desulfobacteria</taxon>
        <taxon>Desulfobacterales</taxon>
        <taxon>Desulfolunaceae</taxon>
        <taxon>Desulfoluna</taxon>
    </lineage>
</organism>
<dbReference type="InterPro" id="IPR005510">
    <property type="entry name" value="Csm4"/>
</dbReference>
<dbReference type="RefSeq" id="WP_180137350.1">
    <property type="nucleotide sequence ID" value="NZ_CAADHO010000001.1"/>
</dbReference>
<dbReference type="GO" id="GO:0051607">
    <property type="term" value="P:defense response to virus"/>
    <property type="evidence" value="ECO:0007669"/>
    <property type="project" value="UniProtKB-KW"/>
</dbReference>
<evidence type="ECO:0000256" key="2">
    <source>
        <dbReference type="ARBA" id="ARBA00016109"/>
    </source>
</evidence>
<evidence type="ECO:0000313" key="6">
    <source>
        <dbReference type="Proteomes" id="UP000507962"/>
    </source>
</evidence>
<keyword evidence="4" id="KW-0051">Antiviral defense</keyword>
<protein>
    <recommendedName>
        <fullName evidence="2">CRISPR system Cms protein Csm4</fullName>
    </recommendedName>
</protein>
<comment type="similarity">
    <text evidence="1">Belongs to the CRISPR-associated Csm4 family.</text>
</comment>
<keyword evidence="3" id="KW-0694">RNA-binding</keyword>
<evidence type="ECO:0000256" key="4">
    <source>
        <dbReference type="ARBA" id="ARBA00023118"/>
    </source>
</evidence>